<sequence>MAGTVARGCVDDLDLRHMVENGPSLEPLPSATPPMSRDRPRSPETGVIVIFTHDAEHALATVVDLINTAPEAAGAERLGDLDGLRAFVDRNSFSDVRELTGRDLAQVRGLRSRFHAVFGATEVPAAVEMINDIVGGVRTTPHLTDHDGHDWHVHFFAPGAPLGEHLAADCGMALAYVVAAGELDRLRTCEAPDCSRVLVDLSRNRCRRYCDSRTCGNRMHVAAYRARQREAASP</sequence>
<evidence type="ECO:0000313" key="4">
    <source>
        <dbReference type="Proteomes" id="UP001501509"/>
    </source>
</evidence>
<dbReference type="PANTHER" id="PTHR35525">
    <property type="entry name" value="BLL6575 PROTEIN"/>
    <property type="match status" value="1"/>
</dbReference>
<feature type="domain" description="Zinc finger CGNR" evidence="2">
    <location>
        <begin position="185"/>
        <end position="228"/>
    </location>
</feature>
<dbReference type="Proteomes" id="UP001501509">
    <property type="component" value="Unassembled WGS sequence"/>
</dbReference>
<reference evidence="3 4" key="1">
    <citation type="journal article" date="2019" name="Int. J. Syst. Evol. Microbiol.">
        <title>The Global Catalogue of Microorganisms (GCM) 10K type strain sequencing project: providing services to taxonomists for standard genome sequencing and annotation.</title>
        <authorList>
            <consortium name="The Broad Institute Genomics Platform"/>
            <consortium name="The Broad Institute Genome Sequencing Center for Infectious Disease"/>
            <person name="Wu L."/>
            <person name="Ma J."/>
        </authorList>
    </citation>
    <scope>NUCLEOTIDE SEQUENCE [LARGE SCALE GENOMIC DNA]</scope>
    <source>
        <strain evidence="3 4">JCM 6833</strain>
    </source>
</reference>
<name>A0ABN3QGV9_9ACTN</name>
<proteinExistence type="predicted"/>
<dbReference type="InterPro" id="IPR010852">
    <property type="entry name" value="ABATE"/>
</dbReference>
<dbReference type="Gene3D" id="1.10.3300.10">
    <property type="entry name" value="Jann2411-like domain"/>
    <property type="match status" value="1"/>
</dbReference>
<comment type="caution">
    <text evidence="3">The sequence shown here is derived from an EMBL/GenBank/DDBJ whole genome shotgun (WGS) entry which is preliminary data.</text>
</comment>
<accession>A0ABN3QGV9</accession>
<dbReference type="SUPFAM" id="SSF160904">
    <property type="entry name" value="Jann2411-like"/>
    <property type="match status" value="1"/>
</dbReference>
<dbReference type="EMBL" id="BAAATD010000012">
    <property type="protein sequence ID" value="GAA2626116.1"/>
    <property type="molecule type" value="Genomic_DNA"/>
</dbReference>
<keyword evidence="4" id="KW-1185">Reference proteome</keyword>
<gene>
    <name evidence="3" type="ORF">GCM10010411_73760</name>
</gene>
<evidence type="ECO:0000256" key="1">
    <source>
        <dbReference type="SAM" id="MobiDB-lite"/>
    </source>
</evidence>
<dbReference type="RefSeq" id="WP_410557096.1">
    <property type="nucleotide sequence ID" value="NZ_JAXCGB010000022.1"/>
</dbReference>
<protein>
    <submittedName>
        <fullName evidence="3">CGNR zinc finger domain-containing protein</fullName>
    </submittedName>
</protein>
<evidence type="ECO:0000313" key="3">
    <source>
        <dbReference type="EMBL" id="GAA2626116.1"/>
    </source>
</evidence>
<dbReference type="InterPro" id="IPR023286">
    <property type="entry name" value="ABATE_dom_sf"/>
</dbReference>
<dbReference type="Pfam" id="PF11706">
    <property type="entry name" value="zf-CGNR"/>
    <property type="match status" value="1"/>
</dbReference>
<organism evidence="3 4">
    <name type="scientific">Actinomadura fulvescens</name>
    <dbReference type="NCBI Taxonomy" id="46160"/>
    <lineage>
        <taxon>Bacteria</taxon>
        <taxon>Bacillati</taxon>
        <taxon>Actinomycetota</taxon>
        <taxon>Actinomycetes</taxon>
        <taxon>Streptosporangiales</taxon>
        <taxon>Thermomonosporaceae</taxon>
        <taxon>Actinomadura</taxon>
    </lineage>
</organism>
<dbReference type="Pfam" id="PF07336">
    <property type="entry name" value="ABATE"/>
    <property type="match status" value="1"/>
</dbReference>
<feature type="region of interest" description="Disordered" evidence="1">
    <location>
        <begin position="20"/>
        <end position="42"/>
    </location>
</feature>
<evidence type="ECO:0000259" key="2">
    <source>
        <dbReference type="Pfam" id="PF11706"/>
    </source>
</evidence>
<dbReference type="InterPro" id="IPR021005">
    <property type="entry name" value="Znf_CGNR"/>
</dbReference>
<dbReference type="PANTHER" id="PTHR35525:SF3">
    <property type="entry name" value="BLL6575 PROTEIN"/>
    <property type="match status" value="1"/>
</dbReference>